<dbReference type="GO" id="GO:0016747">
    <property type="term" value="F:acyltransferase activity, transferring groups other than amino-acyl groups"/>
    <property type="evidence" value="ECO:0007669"/>
    <property type="project" value="InterPro"/>
</dbReference>
<dbReference type="InterPro" id="IPR045054">
    <property type="entry name" value="P4HA-like"/>
</dbReference>
<gene>
    <name evidence="8" type="ORF">CCM_06083</name>
</gene>
<dbReference type="Proteomes" id="UP000001610">
    <property type="component" value="Unassembled WGS sequence"/>
</dbReference>
<dbReference type="GO" id="GO:0031418">
    <property type="term" value="F:L-ascorbic acid binding"/>
    <property type="evidence" value="ECO:0007669"/>
    <property type="project" value="InterPro"/>
</dbReference>
<sequence length="698" mass="79890">MALAVVAASLGASWIRNKFDVAITTANTNLIVEDYDCFHEYTIEILSLDPVMMYLNNFVSDNEVKHLLEVTKEGFNDSFVYLPNGTSVVDKRYRTSKSAMVPKNDTVSRCLQKRVQSLLGNVQHEDTERLQLVKYAEGEKFVLHNDWLENVLYTKATKTKPARAYNRLVSIFVYLEDDCEGGETYFPNIKGVPATADGTKFSRDADDIGLLVKPRKGNAVFWNNIHPNGTGDDRLDHSSLPVESGTKIGMNMFGLYFPDKPIWLNGLRGVASLLVYWHHQQLWWHHKHTSLLERGWGYHQKFCLATFPFIRTLFTGGHFAVAVLFVISGYAISIKPLQQTRAQDYVGLNNTLASAFLRRWPRLFIPFLFVTFVYMSSWYVPGMRASLRPPTASDSWSVEVRSWLSEAADYTFVFSNLKQPWFSYNNHMWSLPLEFRGSILCLAALLSLSRCTQRTRLCSYIGLMFYFLYFVDGWYCALYLSGMLLRGLDDIREHPEPKQKSAKYNQNTAKVDESPYVKGCIISTFIFVFGIYLGNVPHVHLGVLRQTPGWRWLSLLKPTAMPDPKWFYLFWAASFVVFSISRLPKLKFLLEKNAPQQLGRLSFSLYLIQGPILWTVGPTLDYLLEWDESYVMEQNGTTSSGPLGMEVGFLLAQAILFPISVCYAHLLEKMLGQPLNRLLQYYSLTLFNVQADNNVKNK</sequence>
<dbReference type="PANTHER" id="PTHR10869">
    <property type="entry name" value="PROLYL 4-HYDROXYLASE ALPHA SUBUNIT"/>
    <property type="match status" value="1"/>
</dbReference>
<dbReference type="KEGG" id="cmt:CCM_06083"/>
<dbReference type="OrthoDB" id="420380at2759"/>
<evidence type="ECO:0000256" key="2">
    <source>
        <dbReference type="ARBA" id="ARBA00022723"/>
    </source>
</evidence>
<dbReference type="GeneID" id="18168098"/>
<dbReference type="HOGENOM" id="CLU_394827_0_0_1"/>
<feature type="transmembrane region" description="Helical" evidence="6">
    <location>
        <begin position="309"/>
        <end position="332"/>
    </location>
</feature>
<evidence type="ECO:0000256" key="3">
    <source>
        <dbReference type="ARBA" id="ARBA00022964"/>
    </source>
</evidence>
<keyword evidence="9" id="KW-1185">Reference proteome</keyword>
<dbReference type="InterPro" id="IPR002656">
    <property type="entry name" value="Acyl_transf_3_dom"/>
</dbReference>
<organism evidence="8 9">
    <name type="scientific">Cordyceps militaris (strain CM01)</name>
    <name type="common">Caterpillar fungus</name>
    <dbReference type="NCBI Taxonomy" id="983644"/>
    <lineage>
        <taxon>Eukaryota</taxon>
        <taxon>Fungi</taxon>
        <taxon>Dikarya</taxon>
        <taxon>Ascomycota</taxon>
        <taxon>Pezizomycotina</taxon>
        <taxon>Sordariomycetes</taxon>
        <taxon>Hypocreomycetidae</taxon>
        <taxon>Hypocreales</taxon>
        <taxon>Cordycipitaceae</taxon>
        <taxon>Cordyceps</taxon>
    </lineage>
</organism>
<dbReference type="AlphaFoldDB" id="G3JIM6"/>
<dbReference type="Gene3D" id="2.60.120.620">
    <property type="entry name" value="q2cbj1_9rhob like domain"/>
    <property type="match status" value="1"/>
</dbReference>
<evidence type="ECO:0000256" key="6">
    <source>
        <dbReference type="SAM" id="Phobius"/>
    </source>
</evidence>
<evidence type="ECO:0000259" key="7">
    <source>
        <dbReference type="SMART" id="SM00702"/>
    </source>
</evidence>
<keyword evidence="2" id="KW-0479">Metal-binding</keyword>
<dbReference type="GO" id="GO:0005506">
    <property type="term" value="F:iron ion binding"/>
    <property type="evidence" value="ECO:0007669"/>
    <property type="project" value="InterPro"/>
</dbReference>
<dbReference type="VEuPathDB" id="FungiDB:CCM_06083"/>
<evidence type="ECO:0000256" key="4">
    <source>
        <dbReference type="ARBA" id="ARBA00023002"/>
    </source>
</evidence>
<dbReference type="EMBL" id="JH126402">
    <property type="protein sequence ID" value="EGX91923.1"/>
    <property type="molecule type" value="Genomic_DNA"/>
</dbReference>
<comment type="cofactor">
    <cofactor evidence="1">
        <name>L-ascorbate</name>
        <dbReference type="ChEBI" id="CHEBI:38290"/>
    </cofactor>
</comment>
<feature type="transmembrane region" description="Helical" evidence="6">
    <location>
        <begin position="429"/>
        <end position="448"/>
    </location>
</feature>
<feature type="transmembrane region" description="Helical" evidence="6">
    <location>
        <begin position="460"/>
        <end position="480"/>
    </location>
</feature>
<keyword evidence="5" id="KW-0408">Iron</keyword>
<keyword evidence="8" id="KW-0808">Transferase</keyword>
<feature type="transmembrane region" description="Helical" evidence="6">
    <location>
        <begin position="363"/>
        <end position="380"/>
    </location>
</feature>
<feature type="transmembrane region" description="Helical" evidence="6">
    <location>
        <begin position="566"/>
        <end position="583"/>
    </location>
</feature>
<accession>G3JIM6</accession>
<name>G3JIM6_CORMM</name>
<dbReference type="GO" id="GO:0004656">
    <property type="term" value="F:procollagen-proline 4-dioxygenase activity"/>
    <property type="evidence" value="ECO:0007669"/>
    <property type="project" value="TreeGrafter"/>
</dbReference>
<keyword evidence="3" id="KW-0223">Dioxygenase</keyword>
<evidence type="ECO:0000256" key="5">
    <source>
        <dbReference type="ARBA" id="ARBA00023004"/>
    </source>
</evidence>
<reference evidence="8 9" key="1">
    <citation type="journal article" date="2011" name="Genome Biol.">
        <title>Genome sequence of the insect pathogenic fungus Cordyceps militaris, a valued traditional Chinese medicine.</title>
        <authorList>
            <person name="Zheng P."/>
            <person name="Xia Y."/>
            <person name="Xiao G."/>
            <person name="Xiong C."/>
            <person name="Hu X."/>
            <person name="Zhang S."/>
            <person name="Zheng H."/>
            <person name="Huang Y."/>
            <person name="Zhou Y."/>
            <person name="Wang S."/>
            <person name="Zhao G.P."/>
            <person name="Liu X."/>
            <person name="St Leger R.J."/>
            <person name="Wang C."/>
        </authorList>
    </citation>
    <scope>NUCLEOTIDE SEQUENCE [LARGE SCALE GENOMIC DNA]</scope>
    <source>
        <strain evidence="8 9">CM01</strain>
    </source>
</reference>
<keyword evidence="6" id="KW-1133">Transmembrane helix</keyword>
<dbReference type="InParanoid" id="G3JIM6"/>
<feature type="domain" description="Prolyl 4-hydroxylase alpha subunit" evidence="7">
    <location>
        <begin position="50"/>
        <end position="255"/>
    </location>
</feature>
<protein>
    <submittedName>
        <fullName evidence="8">Acyltransferase, putative</fullName>
    </submittedName>
</protein>
<dbReference type="Pfam" id="PF13640">
    <property type="entry name" value="2OG-FeII_Oxy_3"/>
    <property type="match status" value="1"/>
</dbReference>
<dbReference type="InterPro" id="IPR006620">
    <property type="entry name" value="Pro_4_hyd_alph"/>
</dbReference>
<evidence type="ECO:0000313" key="9">
    <source>
        <dbReference type="Proteomes" id="UP000001610"/>
    </source>
</evidence>
<keyword evidence="6" id="KW-0472">Membrane</keyword>
<dbReference type="GO" id="GO:0005783">
    <property type="term" value="C:endoplasmic reticulum"/>
    <property type="evidence" value="ECO:0007669"/>
    <property type="project" value="TreeGrafter"/>
</dbReference>
<keyword evidence="6" id="KW-0812">Transmembrane</keyword>
<dbReference type="Pfam" id="PF01757">
    <property type="entry name" value="Acyl_transf_3"/>
    <property type="match status" value="1"/>
</dbReference>
<dbReference type="InterPro" id="IPR044862">
    <property type="entry name" value="Pro_4_hyd_alph_FE2OG_OXY"/>
</dbReference>
<keyword evidence="4" id="KW-0560">Oxidoreductase</keyword>
<dbReference type="PANTHER" id="PTHR10869:SF246">
    <property type="entry name" value="TRANSMEMBRANE PROLYL 4-HYDROXYLASE"/>
    <property type="match status" value="1"/>
</dbReference>
<dbReference type="RefSeq" id="XP_006671287.1">
    <property type="nucleotide sequence ID" value="XM_006671224.1"/>
</dbReference>
<proteinExistence type="predicted"/>
<dbReference type="SMART" id="SM00702">
    <property type="entry name" value="P4Hc"/>
    <property type="match status" value="1"/>
</dbReference>
<evidence type="ECO:0000256" key="1">
    <source>
        <dbReference type="ARBA" id="ARBA00001961"/>
    </source>
</evidence>
<feature type="transmembrane region" description="Helical" evidence="6">
    <location>
        <begin position="644"/>
        <end position="667"/>
    </location>
</feature>
<keyword evidence="8" id="KW-0012">Acyltransferase</keyword>
<evidence type="ECO:0000313" key="8">
    <source>
        <dbReference type="EMBL" id="EGX91923.1"/>
    </source>
</evidence>
<dbReference type="eggNOG" id="KOG1591">
    <property type="taxonomic scope" value="Eukaryota"/>
</dbReference>